<feature type="non-terminal residue" evidence="2">
    <location>
        <position position="232"/>
    </location>
</feature>
<reference evidence="2" key="1">
    <citation type="journal article" date="2023" name="IScience">
        <title>Live-bearing cockroach genome reveals convergent evolutionary mechanisms linked to viviparity in insects and beyond.</title>
        <authorList>
            <person name="Fouks B."/>
            <person name="Harrison M.C."/>
            <person name="Mikhailova A.A."/>
            <person name="Marchal E."/>
            <person name="English S."/>
            <person name="Carruthers M."/>
            <person name="Jennings E.C."/>
            <person name="Chiamaka E.L."/>
            <person name="Frigard R.A."/>
            <person name="Pippel M."/>
            <person name="Attardo G.M."/>
            <person name="Benoit J.B."/>
            <person name="Bornberg-Bauer E."/>
            <person name="Tobe S.S."/>
        </authorList>
    </citation>
    <scope>NUCLEOTIDE SEQUENCE</scope>
    <source>
        <strain evidence="2">Stay&amp;Tobe</strain>
    </source>
</reference>
<keyword evidence="1" id="KW-1133">Transmembrane helix</keyword>
<feature type="transmembrane region" description="Helical" evidence="1">
    <location>
        <begin position="87"/>
        <end position="110"/>
    </location>
</feature>
<proteinExistence type="predicted"/>
<reference evidence="2" key="2">
    <citation type="submission" date="2023-05" db="EMBL/GenBank/DDBJ databases">
        <authorList>
            <person name="Fouks B."/>
        </authorList>
    </citation>
    <scope>NUCLEOTIDE SEQUENCE</scope>
    <source>
        <strain evidence="2">Stay&amp;Tobe</strain>
        <tissue evidence="2">Testes</tissue>
    </source>
</reference>
<keyword evidence="1" id="KW-0812">Transmembrane</keyword>
<keyword evidence="1" id="KW-0472">Membrane</keyword>
<feature type="transmembrane region" description="Helical" evidence="1">
    <location>
        <begin position="16"/>
        <end position="38"/>
    </location>
</feature>
<organism evidence="2 3">
    <name type="scientific">Diploptera punctata</name>
    <name type="common">Pacific beetle cockroach</name>
    <dbReference type="NCBI Taxonomy" id="6984"/>
    <lineage>
        <taxon>Eukaryota</taxon>
        <taxon>Metazoa</taxon>
        <taxon>Ecdysozoa</taxon>
        <taxon>Arthropoda</taxon>
        <taxon>Hexapoda</taxon>
        <taxon>Insecta</taxon>
        <taxon>Pterygota</taxon>
        <taxon>Neoptera</taxon>
        <taxon>Polyneoptera</taxon>
        <taxon>Dictyoptera</taxon>
        <taxon>Blattodea</taxon>
        <taxon>Blaberoidea</taxon>
        <taxon>Blaberidae</taxon>
        <taxon>Diplopterinae</taxon>
        <taxon>Diploptera</taxon>
    </lineage>
</organism>
<dbReference type="Proteomes" id="UP001233999">
    <property type="component" value="Unassembled WGS sequence"/>
</dbReference>
<gene>
    <name evidence="2" type="ORF">L9F63_004616</name>
</gene>
<name>A0AAD7ZG38_DIPPU</name>
<accession>A0AAD7ZG38</accession>
<sequence length="232" mass="26451">GFWSNFDRSGTTTHYYVAWFLESAVSYVLLVVVTSLFLEDRELQFRSYNKKHLTVNDIKISFLLCTYEGMQEFVQWSDFSFVQYNTCVLSFSHLIVIRALCMLFSFLYGICSVSNSCMVKQMVMHAKLKTCTAHNIRTDVNHILERFKTFTADSGVRFLAFMASCRPATYDLNKLSVSSYAVFGVGPFIHISSCVIQNTFLLVYGETSHALVPESNIVVKKVDGIIIILNKK</sequence>
<protein>
    <submittedName>
        <fullName evidence="2">Uncharacterized protein</fullName>
    </submittedName>
</protein>
<feature type="non-terminal residue" evidence="2">
    <location>
        <position position="1"/>
    </location>
</feature>
<comment type="caution">
    <text evidence="2">The sequence shown here is derived from an EMBL/GenBank/DDBJ whole genome shotgun (WGS) entry which is preliminary data.</text>
</comment>
<keyword evidence="3" id="KW-1185">Reference proteome</keyword>
<evidence type="ECO:0000313" key="3">
    <source>
        <dbReference type="Proteomes" id="UP001233999"/>
    </source>
</evidence>
<dbReference type="EMBL" id="JASPKZ010008379">
    <property type="protein sequence ID" value="KAJ9579690.1"/>
    <property type="molecule type" value="Genomic_DNA"/>
</dbReference>
<evidence type="ECO:0000313" key="2">
    <source>
        <dbReference type="EMBL" id="KAJ9579690.1"/>
    </source>
</evidence>
<dbReference type="AlphaFoldDB" id="A0AAD7ZG38"/>
<evidence type="ECO:0000256" key="1">
    <source>
        <dbReference type="SAM" id="Phobius"/>
    </source>
</evidence>